<comment type="caution">
    <text evidence="2">The sequence shown here is derived from an EMBL/GenBank/DDBJ whole genome shotgun (WGS) entry which is preliminary data.</text>
</comment>
<dbReference type="EMBL" id="BAABMM010000005">
    <property type="protein sequence ID" value="GAA5251831.1"/>
    <property type="molecule type" value="Genomic_DNA"/>
</dbReference>
<evidence type="ECO:0000256" key="1">
    <source>
        <dbReference type="SAM" id="MobiDB-lite"/>
    </source>
</evidence>
<dbReference type="Proteomes" id="UP001628124">
    <property type="component" value="Unassembled WGS sequence"/>
</dbReference>
<feature type="region of interest" description="Disordered" evidence="1">
    <location>
        <begin position="29"/>
        <end position="62"/>
    </location>
</feature>
<proteinExistence type="predicted"/>
<sequence>MTTDPHNNALREELHSNQGEAMIKKTIHAAIPSRKDRETKPCNNTELGMASTGFNNAISELE</sequence>
<protein>
    <submittedName>
        <fullName evidence="2">Uncharacterized protein</fullName>
    </submittedName>
</protein>
<reference evidence="2 3" key="1">
    <citation type="journal article" date="2024" name="Microbiol. Immunol.">
        <title>Discovery of a novel spotted fever group Rickettsia, 'Candidatus Rickettsia kedanie,' in unfed larval chigger mites, Leptotrombidium scutellare.</title>
        <authorList>
            <person name="Ogawa M."/>
            <person name="Matsutani M."/>
            <person name="Katayama T."/>
            <person name="Takada N."/>
            <person name="Noda S."/>
            <person name="Takahashi M."/>
            <person name="Kageyama D."/>
            <person name="Hanaoka N."/>
            <person name="Ebihara H."/>
        </authorList>
    </citation>
    <scope>NUCLEOTIDE SEQUENCE [LARGE SCALE GENOMIC DNA]</scope>
    <source>
        <strain evidence="2 3">KNCP2-13</strain>
    </source>
</reference>
<evidence type="ECO:0000313" key="3">
    <source>
        <dbReference type="Proteomes" id="UP001628124"/>
    </source>
</evidence>
<keyword evidence="3" id="KW-1185">Reference proteome</keyword>
<gene>
    <name evidence="2" type="ORF">KNCP2_01190</name>
</gene>
<accession>A0ABP9TT22</accession>
<feature type="compositionally biased region" description="Polar residues" evidence="1">
    <location>
        <begin position="41"/>
        <end position="62"/>
    </location>
</feature>
<organism evidence="2 3">
    <name type="scientific">Candidatus Rickettsia kedanie</name>
    <dbReference type="NCBI Taxonomy" id="3115352"/>
    <lineage>
        <taxon>Bacteria</taxon>
        <taxon>Pseudomonadati</taxon>
        <taxon>Pseudomonadota</taxon>
        <taxon>Alphaproteobacteria</taxon>
        <taxon>Rickettsiales</taxon>
        <taxon>Rickettsiaceae</taxon>
        <taxon>Rickettsieae</taxon>
        <taxon>Rickettsia</taxon>
        <taxon>spotted fever group</taxon>
    </lineage>
</organism>
<name>A0ABP9TT22_9RICK</name>
<evidence type="ECO:0000313" key="2">
    <source>
        <dbReference type="EMBL" id="GAA5251831.1"/>
    </source>
</evidence>